<keyword evidence="2 4" id="KW-0819">tRNA processing</keyword>
<evidence type="ECO:0000256" key="7">
    <source>
        <dbReference type="RuleBase" id="RU003792"/>
    </source>
</evidence>
<dbReference type="PIRSF" id="PIRSF001430">
    <property type="entry name" value="tRNA_psdUrid_synth"/>
    <property type="match status" value="1"/>
</dbReference>
<dbReference type="EC" id="5.4.99.12" evidence="4"/>
<sequence>MGRGPGRKGERTVPNYRLTLCYDGTRWKGWQKQGNTEQTIQGKLEALLSRLLDQPVEVAGSGRTDAGTHAKMQVVSFRAKTQKTTEEILAGLRRYLPADIGAIRLERAEPRFHARLSCTGKTYVYRIWNSDLPNVFERNYLYHLHEPLDLAAMVQAAEDLCGTHDYRAFCSLKKFKKSTVRRVESITIQALGPELRFTLSGDGFLYHMVRILVGTLLEVGRGHLRPEDMADILASQDRRRAGETVPACGLCLEEVRY</sequence>
<dbReference type="FunFam" id="3.30.70.580:FF:000001">
    <property type="entry name" value="tRNA pseudouridine synthase A"/>
    <property type="match status" value="1"/>
</dbReference>
<evidence type="ECO:0000256" key="6">
    <source>
        <dbReference type="PIRSR" id="PIRSR001430-2"/>
    </source>
</evidence>
<comment type="caution">
    <text evidence="4">Lacks conserved residue(s) required for the propagation of feature annotation.</text>
</comment>
<keyword evidence="3 4" id="KW-0413">Isomerase</keyword>
<dbReference type="Gene3D" id="3.30.70.580">
    <property type="entry name" value="Pseudouridine synthase I, catalytic domain, N-terminal subdomain"/>
    <property type="match status" value="1"/>
</dbReference>
<dbReference type="GO" id="GO:0031119">
    <property type="term" value="P:tRNA pseudouridine synthesis"/>
    <property type="evidence" value="ECO:0007669"/>
    <property type="project" value="UniProtKB-UniRule"/>
</dbReference>
<dbReference type="InterPro" id="IPR020103">
    <property type="entry name" value="PsdUridine_synth_cat_dom_sf"/>
</dbReference>
<dbReference type="Gene3D" id="3.30.70.660">
    <property type="entry name" value="Pseudouridine synthase I, catalytic domain, C-terminal subdomain"/>
    <property type="match status" value="1"/>
</dbReference>
<dbReference type="InterPro" id="IPR020095">
    <property type="entry name" value="PsdUridine_synth_TruA_C"/>
</dbReference>
<dbReference type="Proteomes" id="UP000260649">
    <property type="component" value="Unassembled WGS sequence"/>
</dbReference>
<evidence type="ECO:0000256" key="1">
    <source>
        <dbReference type="ARBA" id="ARBA00009375"/>
    </source>
</evidence>
<reference evidence="9 10" key="1">
    <citation type="submission" date="2018-07" db="EMBL/GenBank/DDBJ databases">
        <title>GABA Modulating Bacteria of the Human Gut Microbiota.</title>
        <authorList>
            <person name="Strandwitz P."/>
            <person name="Kim K.H."/>
            <person name="Terekhova D."/>
            <person name="Liu J.K."/>
            <person name="Sharma A."/>
            <person name="Levering J."/>
            <person name="Mcdonald D."/>
            <person name="Dietrich D."/>
            <person name="Ramadhar T.R."/>
            <person name="Lekbua A."/>
            <person name="Mroue N."/>
            <person name="Liston C."/>
            <person name="Stewart E.J."/>
            <person name="Dubin M.J."/>
            <person name="Zengler K."/>
            <person name="Knight R."/>
            <person name="Gilbert J.A."/>
            <person name="Clardy J."/>
            <person name="Lewis K."/>
        </authorList>
    </citation>
    <scope>NUCLEOTIDE SEQUENCE [LARGE SCALE GENOMIC DNA]</scope>
    <source>
        <strain evidence="9 10">KLE1738</strain>
    </source>
</reference>
<evidence type="ECO:0000256" key="2">
    <source>
        <dbReference type="ARBA" id="ARBA00022694"/>
    </source>
</evidence>
<dbReference type="NCBIfam" id="TIGR00071">
    <property type="entry name" value="hisT_truA"/>
    <property type="match status" value="1"/>
</dbReference>
<feature type="domain" description="Pseudouridine synthase I TruA alpha/beta" evidence="8">
    <location>
        <begin position="156"/>
        <end position="257"/>
    </location>
</feature>
<comment type="caution">
    <text evidence="9">The sequence shown here is derived from an EMBL/GenBank/DDBJ whole genome shotgun (WGS) entry which is preliminary data.</text>
</comment>
<dbReference type="HAMAP" id="MF_00171">
    <property type="entry name" value="TruA"/>
    <property type="match status" value="1"/>
</dbReference>
<feature type="active site" description="Nucleophile" evidence="4 5">
    <location>
        <position position="65"/>
    </location>
</feature>
<evidence type="ECO:0000256" key="4">
    <source>
        <dbReference type="HAMAP-Rule" id="MF_00171"/>
    </source>
</evidence>
<comment type="catalytic activity">
    <reaction evidence="4 7">
        <text>uridine(38/39/40) in tRNA = pseudouridine(38/39/40) in tRNA</text>
        <dbReference type="Rhea" id="RHEA:22376"/>
        <dbReference type="Rhea" id="RHEA-COMP:10085"/>
        <dbReference type="Rhea" id="RHEA-COMP:10087"/>
        <dbReference type="ChEBI" id="CHEBI:65314"/>
        <dbReference type="ChEBI" id="CHEBI:65315"/>
        <dbReference type="EC" id="5.4.99.12"/>
    </reaction>
</comment>
<gene>
    <name evidence="4" type="primary">truA</name>
    <name evidence="9" type="ORF">DV520_01640</name>
</gene>
<accession>A0A3E2B5X6</accession>
<name>A0A3E2B5X6_9FIRM</name>
<protein>
    <recommendedName>
        <fullName evidence="4">tRNA pseudouridine synthase A</fullName>
        <ecNumber evidence="4">5.4.99.12</ecNumber>
    </recommendedName>
    <alternativeName>
        <fullName evidence="4">tRNA pseudouridine(38-40) synthase</fullName>
    </alternativeName>
    <alternativeName>
        <fullName evidence="4">tRNA pseudouridylate synthase I</fullName>
    </alternativeName>
    <alternativeName>
        <fullName evidence="4">tRNA-uridine isomerase I</fullName>
    </alternativeName>
</protein>
<evidence type="ECO:0000313" key="9">
    <source>
        <dbReference type="EMBL" id="RFT07376.1"/>
    </source>
</evidence>
<proteinExistence type="inferred from homology"/>
<dbReference type="PANTHER" id="PTHR11142:SF0">
    <property type="entry name" value="TRNA PSEUDOURIDINE SYNTHASE-LIKE 1"/>
    <property type="match status" value="1"/>
</dbReference>
<dbReference type="SUPFAM" id="SSF55120">
    <property type="entry name" value="Pseudouridine synthase"/>
    <property type="match status" value="1"/>
</dbReference>
<dbReference type="CDD" id="cd02570">
    <property type="entry name" value="PseudoU_synth_EcTruA"/>
    <property type="match status" value="1"/>
</dbReference>
<dbReference type="InterPro" id="IPR020094">
    <property type="entry name" value="TruA/RsuA/RluB/E/F_N"/>
</dbReference>
<dbReference type="GO" id="GO:0160147">
    <property type="term" value="F:tRNA pseudouridine(38-40) synthase activity"/>
    <property type="evidence" value="ECO:0007669"/>
    <property type="project" value="UniProtKB-EC"/>
</dbReference>
<dbReference type="OrthoDB" id="9811823at2"/>
<organism evidence="9 10">
    <name type="scientific">Evtepia gabavorous</name>
    <dbReference type="NCBI Taxonomy" id="2211183"/>
    <lineage>
        <taxon>Bacteria</taxon>
        <taxon>Bacillati</taxon>
        <taxon>Bacillota</taxon>
        <taxon>Clostridia</taxon>
        <taxon>Eubacteriales</taxon>
        <taxon>Evtepia</taxon>
    </lineage>
</organism>
<comment type="similarity">
    <text evidence="1 4 7">Belongs to the tRNA pseudouridine synthase TruA family.</text>
</comment>
<dbReference type="GO" id="GO:0003723">
    <property type="term" value="F:RNA binding"/>
    <property type="evidence" value="ECO:0007669"/>
    <property type="project" value="InterPro"/>
</dbReference>
<dbReference type="InterPro" id="IPR001406">
    <property type="entry name" value="PsdUridine_synth_TruA"/>
</dbReference>
<keyword evidence="10" id="KW-1185">Reference proteome</keyword>
<comment type="subunit">
    <text evidence="4">Homodimer.</text>
</comment>
<dbReference type="EMBL" id="QQRQ01000002">
    <property type="protein sequence ID" value="RFT07376.1"/>
    <property type="molecule type" value="Genomic_DNA"/>
</dbReference>
<evidence type="ECO:0000256" key="5">
    <source>
        <dbReference type="PIRSR" id="PIRSR001430-1"/>
    </source>
</evidence>
<evidence type="ECO:0000256" key="3">
    <source>
        <dbReference type="ARBA" id="ARBA00023235"/>
    </source>
</evidence>
<feature type="domain" description="Pseudouridine synthase I TruA alpha/beta" evidence="8">
    <location>
        <begin position="22"/>
        <end position="103"/>
    </location>
</feature>
<comment type="function">
    <text evidence="4">Formation of pseudouridine at positions 38, 39 and 40 in the anticodon stem and loop of transfer RNAs.</text>
</comment>
<feature type="binding site" evidence="4 6">
    <location>
        <position position="123"/>
    </location>
    <ligand>
        <name>substrate</name>
    </ligand>
</feature>
<evidence type="ECO:0000313" key="10">
    <source>
        <dbReference type="Proteomes" id="UP000260649"/>
    </source>
</evidence>
<dbReference type="PANTHER" id="PTHR11142">
    <property type="entry name" value="PSEUDOURIDYLATE SYNTHASE"/>
    <property type="match status" value="1"/>
</dbReference>
<dbReference type="Pfam" id="PF01416">
    <property type="entry name" value="PseudoU_synth_1"/>
    <property type="match status" value="2"/>
</dbReference>
<dbReference type="InterPro" id="IPR020097">
    <property type="entry name" value="PsdUridine_synth_TruA_a/b_dom"/>
</dbReference>
<dbReference type="AlphaFoldDB" id="A0A3E2B5X6"/>
<evidence type="ECO:0000259" key="8">
    <source>
        <dbReference type="Pfam" id="PF01416"/>
    </source>
</evidence>